<accession>A0A9D7SZU2</accession>
<proteinExistence type="predicted"/>
<comment type="caution">
    <text evidence="2">The sequence shown here is derived from an EMBL/GenBank/DDBJ whole genome shotgun (WGS) entry which is preliminary data.</text>
</comment>
<keyword evidence="1" id="KW-0472">Membrane</keyword>
<name>A0A9D7SZU2_9BACT</name>
<dbReference type="AlphaFoldDB" id="A0A9D7SZU2"/>
<sequence>MKFNLIKWKLMLTTLPITLVILLIKFGIVYGLHYDGLVKFSEVGIVVTGGIFLIGFMLAGTIADYKESEKIPAEMACTIETIEDTIGLGHGLKGGYDLTMVRRQLNEVTESIINWFEHKSTEDEVFTKISSISDIALTMENAGVGQITSRVSNEQHNLRKLFTRATVIEKTSFLAPGYALLEVLTFVIICLLLVAKFENETTAIIIISFISQIFIYMIRLIRDEDDPFEYTKSGKAIEADIDLNPLMQYDQRAKSRFRKEEEVIRSFKLRITSSSFLNRKS</sequence>
<evidence type="ECO:0000313" key="2">
    <source>
        <dbReference type="EMBL" id="MBK9983809.1"/>
    </source>
</evidence>
<evidence type="ECO:0000256" key="1">
    <source>
        <dbReference type="SAM" id="Phobius"/>
    </source>
</evidence>
<gene>
    <name evidence="2" type="ORF">IPP15_15810</name>
</gene>
<reference evidence="2 3" key="1">
    <citation type="submission" date="2020-10" db="EMBL/GenBank/DDBJ databases">
        <title>Connecting structure to function with the recovery of over 1000 high-quality activated sludge metagenome-assembled genomes encoding full-length rRNA genes using long-read sequencing.</title>
        <authorList>
            <person name="Singleton C.M."/>
            <person name="Petriglieri F."/>
            <person name="Kristensen J.M."/>
            <person name="Kirkegaard R.H."/>
            <person name="Michaelsen T.Y."/>
            <person name="Andersen M.H."/>
            <person name="Karst S.M."/>
            <person name="Dueholm M.S."/>
            <person name="Nielsen P.H."/>
            <person name="Albertsen M."/>
        </authorList>
    </citation>
    <scope>NUCLEOTIDE SEQUENCE [LARGE SCALE GENOMIC DNA]</scope>
    <source>
        <strain evidence="2">Ribe_18-Q3-R11-54_MAXAC.273</strain>
    </source>
</reference>
<keyword evidence="1" id="KW-1133">Transmembrane helix</keyword>
<feature type="transmembrane region" description="Helical" evidence="1">
    <location>
        <begin position="44"/>
        <end position="65"/>
    </location>
</feature>
<feature type="transmembrane region" description="Helical" evidence="1">
    <location>
        <begin position="173"/>
        <end position="195"/>
    </location>
</feature>
<feature type="transmembrane region" description="Helical" evidence="1">
    <location>
        <begin position="201"/>
        <end position="218"/>
    </location>
</feature>
<evidence type="ECO:0000313" key="3">
    <source>
        <dbReference type="Proteomes" id="UP000808337"/>
    </source>
</evidence>
<dbReference type="EMBL" id="JADKGY010000026">
    <property type="protein sequence ID" value="MBK9983809.1"/>
    <property type="molecule type" value="Genomic_DNA"/>
</dbReference>
<keyword evidence="1" id="KW-0812">Transmembrane</keyword>
<organism evidence="2 3">
    <name type="scientific">Candidatus Opimibacter skivensis</name>
    <dbReference type="NCBI Taxonomy" id="2982028"/>
    <lineage>
        <taxon>Bacteria</taxon>
        <taxon>Pseudomonadati</taxon>
        <taxon>Bacteroidota</taxon>
        <taxon>Saprospiria</taxon>
        <taxon>Saprospirales</taxon>
        <taxon>Saprospiraceae</taxon>
        <taxon>Candidatus Opimibacter</taxon>
    </lineage>
</organism>
<feature type="transmembrane region" description="Helical" evidence="1">
    <location>
        <begin position="12"/>
        <end position="32"/>
    </location>
</feature>
<protein>
    <submittedName>
        <fullName evidence="2">Uncharacterized protein</fullName>
    </submittedName>
</protein>
<dbReference type="Proteomes" id="UP000808337">
    <property type="component" value="Unassembled WGS sequence"/>
</dbReference>